<dbReference type="AlphaFoldDB" id="A0AAV7XRH1"/>
<dbReference type="Gene3D" id="2.40.10.10">
    <property type="entry name" value="Trypsin-like serine proteases"/>
    <property type="match status" value="1"/>
</dbReference>
<evidence type="ECO:0000256" key="2">
    <source>
        <dbReference type="ARBA" id="ARBA00022670"/>
    </source>
</evidence>
<dbReference type="PANTHER" id="PTHR24276">
    <property type="entry name" value="POLYSERASE-RELATED"/>
    <property type="match status" value="1"/>
</dbReference>
<evidence type="ECO:0000259" key="7">
    <source>
        <dbReference type="PROSITE" id="PS50240"/>
    </source>
</evidence>
<comment type="similarity">
    <text evidence="1">Belongs to the peptidase S1 family.</text>
</comment>
<keyword evidence="2" id="KW-0645">Protease</keyword>
<dbReference type="SMART" id="SM00020">
    <property type="entry name" value="Tryp_SPc"/>
    <property type="match status" value="1"/>
</dbReference>
<dbReference type="GO" id="GO:0006508">
    <property type="term" value="P:proteolysis"/>
    <property type="evidence" value="ECO:0007669"/>
    <property type="project" value="UniProtKB-KW"/>
</dbReference>
<keyword evidence="4" id="KW-0720">Serine protease</keyword>
<dbReference type="InterPro" id="IPR043504">
    <property type="entry name" value="Peptidase_S1_PA_chymotrypsin"/>
</dbReference>
<dbReference type="EMBL" id="JAPTSV010000004">
    <property type="protein sequence ID" value="KAJ1528528.1"/>
    <property type="molecule type" value="Genomic_DNA"/>
</dbReference>
<dbReference type="Proteomes" id="UP001075354">
    <property type="component" value="Chromosome 4"/>
</dbReference>
<evidence type="ECO:0000256" key="5">
    <source>
        <dbReference type="ARBA" id="ARBA00023157"/>
    </source>
</evidence>
<feature type="chain" id="PRO_5043877207" description="Peptidase S1 domain-containing protein" evidence="6">
    <location>
        <begin position="20"/>
        <end position="275"/>
    </location>
</feature>
<dbReference type="PROSITE" id="PS00134">
    <property type="entry name" value="TRYPSIN_HIS"/>
    <property type="match status" value="1"/>
</dbReference>
<dbReference type="CDD" id="cd00190">
    <property type="entry name" value="Tryp_SPc"/>
    <property type="match status" value="1"/>
</dbReference>
<evidence type="ECO:0000256" key="4">
    <source>
        <dbReference type="ARBA" id="ARBA00022825"/>
    </source>
</evidence>
<sequence>MRATQVVVLALCLICAGSAASAAVKTFLDPRLLYDQKIIGGHTTHIDSERFTVQVISYTQGERASCGGSLISVHHVLTAGHCVVDDPKQMMVFAGTSDFLKTGKNGTALLLKTLKTHPKFKIVTTAKGTSAVYDVAVLRLAQAVTLGKKTALIKITAARSEPPTGLRVTIPGWGIYDDRGVNSRKLRVGTFTVINRAQCQKEFGAIFTPQEFCITSNPKSSFCNGDSGGPAVANNVQYGVVSWGSCGKESPSSSVLADLADPEINSFIVKMIKTL</sequence>
<reference evidence="8" key="1">
    <citation type="submission" date="2022-12" db="EMBL/GenBank/DDBJ databases">
        <title>Chromosome-level genome assembly of the bean flower thrips Megalurothrips usitatus.</title>
        <authorList>
            <person name="Ma L."/>
            <person name="Liu Q."/>
            <person name="Li H."/>
            <person name="Cai W."/>
        </authorList>
    </citation>
    <scope>NUCLEOTIDE SEQUENCE</scope>
    <source>
        <strain evidence="8">Cailab_2022a</strain>
    </source>
</reference>
<dbReference type="InterPro" id="IPR050430">
    <property type="entry name" value="Peptidase_S1"/>
</dbReference>
<dbReference type="GO" id="GO:0004252">
    <property type="term" value="F:serine-type endopeptidase activity"/>
    <property type="evidence" value="ECO:0007669"/>
    <property type="project" value="InterPro"/>
</dbReference>
<proteinExistence type="inferred from homology"/>
<dbReference type="InterPro" id="IPR009003">
    <property type="entry name" value="Peptidase_S1_PA"/>
</dbReference>
<dbReference type="Pfam" id="PF00089">
    <property type="entry name" value="Trypsin"/>
    <property type="match status" value="1"/>
</dbReference>
<feature type="domain" description="Peptidase S1" evidence="7">
    <location>
        <begin position="38"/>
        <end position="273"/>
    </location>
</feature>
<accession>A0AAV7XRH1</accession>
<keyword evidence="9" id="KW-1185">Reference proteome</keyword>
<dbReference type="InterPro" id="IPR001314">
    <property type="entry name" value="Peptidase_S1A"/>
</dbReference>
<dbReference type="PRINTS" id="PR00722">
    <property type="entry name" value="CHYMOTRYPSIN"/>
</dbReference>
<evidence type="ECO:0000256" key="3">
    <source>
        <dbReference type="ARBA" id="ARBA00022801"/>
    </source>
</evidence>
<protein>
    <recommendedName>
        <fullName evidence="7">Peptidase S1 domain-containing protein</fullName>
    </recommendedName>
</protein>
<evidence type="ECO:0000256" key="1">
    <source>
        <dbReference type="ARBA" id="ARBA00007664"/>
    </source>
</evidence>
<keyword evidence="6" id="KW-0732">Signal</keyword>
<keyword evidence="3" id="KW-0378">Hydrolase</keyword>
<dbReference type="InterPro" id="IPR001254">
    <property type="entry name" value="Trypsin_dom"/>
</dbReference>
<gene>
    <name evidence="8" type="ORF">ONE63_006934</name>
</gene>
<dbReference type="SUPFAM" id="SSF50494">
    <property type="entry name" value="Trypsin-like serine proteases"/>
    <property type="match status" value="1"/>
</dbReference>
<keyword evidence="5" id="KW-1015">Disulfide bond</keyword>
<name>A0AAV7XRH1_9NEOP</name>
<dbReference type="PANTHER" id="PTHR24276:SF91">
    <property type="entry name" value="AT26814P-RELATED"/>
    <property type="match status" value="1"/>
</dbReference>
<organism evidence="8 9">
    <name type="scientific">Megalurothrips usitatus</name>
    <name type="common">bean blossom thrips</name>
    <dbReference type="NCBI Taxonomy" id="439358"/>
    <lineage>
        <taxon>Eukaryota</taxon>
        <taxon>Metazoa</taxon>
        <taxon>Ecdysozoa</taxon>
        <taxon>Arthropoda</taxon>
        <taxon>Hexapoda</taxon>
        <taxon>Insecta</taxon>
        <taxon>Pterygota</taxon>
        <taxon>Neoptera</taxon>
        <taxon>Paraneoptera</taxon>
        <taxon>Thysanoptera</taxon>
        <taxon>Terebrantia</taxon>
        <taxon>Thripoidea</taxon>
        <taxon>Thripidae</taxon>
        <taxon>Megalurothrips</taxon>
    </lineage>
</organism>
<dbReference type="PROSITE" id="PS50240">
    <property type="entry name" value="TRYPSIN_DOM"/>
    <property type="match status" value="1"/>
</dbReference>
<evidence type="ECO:0000313" key="9">
    <source>
        <dbReference type="Proteomes" id="UP001075354"/>
    </source>
</evidence>
<feature type="signal peptide" evidence="6">
    <location>
        <begin position="1"/>
        <end position="19"/>
    </location>
</feature>
<evidence type="ECO:0000256" key="6">
    <source>
        <dbReference type="SAM" id="SignalP"/>
    </source>
</evidence>
<dbReference type="InterPro" id="IPR018114">
    <property type="entry name" value="TRYPSIN_HIS"/>
</dbReference>
<comment type="caution">
    <text evidence="8">The sequence shown here is derived from an EMBL/GenBank/DDBJ whole genome shotgun (WGS) entry which is preliminary data.</text>
</comment>
<evidence type="ECO:0000313" key="8">
    <source>
        <dbReference type="EMBL" id="KAJ1528528.1"/>
    </source>
</evidence>